<reference evidence="3" key="1">
    <citation type="submission" date="2018-11" db="EMBL/GenBank/DDBJ databases">
        <authorList>
            <person name="Alioto T."/>
            <person name="Alioto T."/>
        </authorList>
    </citation>
    <scope>NUCLEOTIDE SEQUENCE</scope>
</reference>
<comment type="caution">
    <text evidence="3">The sequence shown here is derived from an EMBL/GenBank/DDBJ whole genome shotgun (WGS) entry which is preliminary data.</text>
</comment>
<sequence>MGSDECKSTCPADKAIYKQTCISTCPPHSKRLETDLAKYCVVDNEFNCLGRVCGGDFPMALSLTVVWTMCLPKEVKMGSGECKSTCPADKAIYKQTCISTCPPHTRRLETDLARYCVVDNEFNCLGRSCGGDFPYCYQANCVNACPEYTVTYNKTCMLECPADASYVTADQCPGICLVGRKICSLKCPETHPYVFHSESFHYCLQTCPDFTAVSFVQLKCSTKCPPYAPYLFNNTCHNVCPDTHMLISIKASKFNVIPMCSQLCPDQTVIDGNMCVEFCPSGKHLLNKTCVEKCPKSNPILYPRNQNFIERDSKGFGRAAFMCVKSCKIEENIPWIEKPDAWLYHGSGRPALLLYKNICQVQCPTSARFDLNGICVEFCPNNSSFLQPTFGTTLKCVSSCKKLYFNKTCMDRCPNEAKFTFNKTCYKACPNDFSFQQIIDRENTCVNSCPHFIFGKKCVSVCPNNAKYQNNVTCVSKCDGDLPFTYTKVTGSYYKQYSYLCVESCPNLETLSKDCVDNCPKEAKYIHNSTCVSTCYESHPYAYKQTTSDPYYSYRKHTKYMCMESCPTGTLLYNDTECVISCPSDSNFAFNESCYNKCPESNSFKGKKGSYYQCIDDCPLLQTVDKYCVNSCPSTAKYNLNGTCVNECNNEYPLRFSNYTNIRRIKLYFCLEFCLSSTFYFNGSCLTTCPEDTFIFNSSCVYECPNTDPMNYTRNGKSGGIYQCVESCPDNTYLYNETCFDKCPKHLRTHIITCTENCPSSHPYIDIQAVHTDLLQDASIKKCMASCPNDKVINEDFCDEKCPTDKPYLEKQMCVNSCKNPHSVYEITNQGKKCHNKCPNHLLLMEDVCVEKCPDNKLIVESSCKDIDKCPYHTYLEHSDIGKRCTNKCSPKFYLDGLDCVKECPQQKVIAGISCLDECPLSLPLSHKDFSSKPRIHCFDKCPSDYVANGTECIESYKCTVKNYFTYNYRCYKTCPHMTIEYGYKSCYSMDIFITLLAGCVLFIITPIVFIYITTCFTGWSPRRKKVTTPNDQENDAGDGTSESNTTPLIIFENGDVESKQSDHLNNIEVKSDTEEIMAELDDGYKIFMDRNSRVKYEPAQSDTLEKGNEERTLANGRDEIKDVHVEVVSTYT</sequence>
<evidence type="ECO:0000313" key="4">
    <source>
        <dbReference type="Proteomes" id="UP000596742"/>
    </source>
</evidence>
<name>A0A8B6GS86_MYTGA</name>
<dbReference type="Proteomes" id="UP000596742">
    <property type="component" value="Unassembled WGS sequence"/>
</dbReference>
<evidence type="ECO:0000313" key="3">
    <source>
        <dbReference type="EMBL" id="VDI68329.1"/>
    </source>
</evidence>
<dbReference type="Gene3D" id="2.10.220.10">
    <property type="entry name" value="Hormone Receptor, Insulin-like Growth Factor Receptor 1, Chain A, domain 2"/>
    <property type="match status" value="1"/>
</dbReference>
<dbReference type="EMBL" id="UYJE01008893">
    <property type="protein sequence ID" value="VDI68329.1"/>
    <property type="molecule type" value="Genomic_DNA"/>
</dbReference>
<evidence type="ECO:0000256" key="2">
    <source>
        <dbReference type="SAM" id="Phobius"/>
    </source>
</evidence>
<dbReference type="OrthoDB" id="6127810at2759"/>
<keyword evidence="2" id="KW-1133">Transmembrane helix</keyword>
<proteinExistence type="predicted"/>
<dbReference type="AlphaFoldDB" id="A0A8B6GS86"/>
<keyword evidence="4" id="KW-1185">Reference proteome</keyword>
<accession>A0A8B6GS86</accession>
<evidence type="ECO:0000256" key="1">
    <source>
        <dbReference type="SAM" id="MobiDB-lite"/>
    </source>
</evidence>
<feature type="region of interest" description="Disordered" evidence="1">
    <location>
        <begin position="1025"/>
        <end position="1046"/>
    </location>
</feature>
<feature type="transmembrane region" description="Helical" evidence="2">
    <location>
        <begin position="992"/>
        <end position="1017"/>
    </location>
</feature>
<organism evidence="3 4">
    <name type="scientific">Mytilus galloprovincialis</name>
    <name type="common">Mediterranean mussel</name>
    <dbReference type="NCBI Taxonomy" id="29158"/>
    <lineage>
        <taxon>Eukaryota</taxon>
        <taxon>Metazoa</taxon>
        <taxon>Spiralia</taxon>
        <taxon>Lophotrochozoa</taxon>
        <taxon>Mollusca</taxon>
        <taxon>Bivalvia</taxon>
        <taxon>Autobranchia</taxon>
        <taxon>Pteriomorphia</taxon>
        <taxon>Mytilida</taxon>
        <taxon>Mytiloidea</taxon>
        <taxon>Mytilidae</taxon>
        <taxon>Mytilinae</taxon>
        <taxon>Mytilus</taxon>
    </lineage>
</organism>
<gene>
    <name evidence="3" type="ORF">MGAL_10B089802</name>
</gene>
<keyword evidence="2" id="KW-0812">Transmembrane</keyword>
<protein>
    <submittedName>
        <fullName evidence="3">Uncharacterized protein</fullName>
    </submittedName>
</protein>
<keyword evidence="2" id="KW-0472">Membrane</keyword>